<keyword evidence="1" id="KW-0999">Mitochondrion inner membrane</keyword>
<keyword evidence="1" id="KW-1015">Disulfide bond</keyword>
<gene>
    <name evidence="4" type="ORF">TrLO_g9241</name>
</gene>
<name>A0A9W7CJC6_9STRA</name>
<feature type="domain" description="Tim10-like" evidence="3">
    <location>
        <begin position="49"/>
        <end position="110"/>
    </location>
</feature>
<reference evidence="5" key="1">
    <citation type="journal article" date="2023" name="Commun. Biol.">
        <title>Genome analysis of Parmales, the sister group of diatoms, reveals the evolutionary specialization of diatoms from phago-mixotrophs to photoautotrophs.</title>
        <authorList>
            <person name="Ban H."/>
            <person name="Sato S."/>
            <person name="Yoshikawa S."/>
            <person name="Yamada K."/>
            <person name="Nakamura Y."/>
            <person name="Ichinomiya M."/>
            <person name="Sato N."/>
            <person name="Blanc-Mathieu R."/>
            <person name="Endo H."/>
            <person name="Kuwata A."/>
            <person name="Ogata H."/>
        </authorList>
    </citation>
    <scope>NUCLEOTIDE SEQUENCE [LARGE SCALE GENOMIC DNA]</scope>
    <source>
        <strain evidence="5">NIES 3700</strain>
    </source>
</reference>
<dbReference type="Pfam" id="PF02953">
    <property type="entry name" value="zf-Tim10_DDP"/>
    <property type="match status" value="1"/>
</dbReference>
<sequence length="118" mass="12577">MGWFGGGSSEESSGPRDFSSTDESSFSAPIPQQSSVQSAGMGASSLQSFAAEMQQKALVQGVVSKLTQIAFDKCITKPDSVLSGSEIKCMHAVTGKYMDGSEFVLGRFQKQQQNQNIL</sequence>
<dbReference type="InterPro" id="IPR035427">
    <property type="entry name" value="Tim10-like_dom_sf"/>
</dbReference>
<dbReference type="SUPFAM" id="SSF144122">
    <property type="entry name" value="Tim10-like"/>
    <property type="match status" value="1"/>
</dbReference>
<evidence type="ECO:0000313" key="5">
    <source>
        <dbReference type="Proteomes" id="UP001165122"/>
    </source>
</evidence>
<organism evidence="4 5">
    <name type="scientific">Triparma laevis f. longispina</name>
    <dbReference type="NCBI Taxonomy" id="1714387"/>
    <lineage>
        <taxon>Eukaryota</taxon>
        <taxon>Sar</taxon>
        <taxon>Stramenopiles</taxon>
        <taxon>Ochrophyta</taxon>
        <taxon>Bolidophyceae</taxon>
        <taxon>Parmales</taxon>
        <taxon>Triparmaceae</taxon>
        <taxon>Triparma</taxon>
    </lineage>
</organism>
<evidence type="ECO:0000313" key="4">
    <source>
        <dbReference type="EMBL" id="GMI05671.1"/>
    </source>
</evidence>
<dbReference type="InterPro" id="IPR004217">
    <property type="entry name" value="Tim10-like"/>
</dbReference>
<accession>A0A9W7CJC6</accession>
<evidence type="ECO:0000259" key="3">
    <source>
        <dbReference type="Pfam" id="PF02953"/>
    </source>
</evidence>
<dbReference type="Proteomes" id="UP001165122">
    <property type="component" value="Unassembled WGS sequence"/>
</dbReference>
<comment type="function">
    <text evidence="1">Mitochondrial intermembrane chaperone that participates in the import and insertion of some multi-pass transmembrane proteins into the mitochondrial inner membrane. Also required for the transfer of beta-barrel precursors from the TOM complex to the sorting and assembly machinery (SAM complex) of the outer membrane. Acts as a chaperone-like protein that protects the hydrophobic precursors from aggregation and guide them through the mitochondrial intermembrane space.</text>
</comment>
<dbReference type="Gene3D" id="1.10.287.810">
    <property type="entry name" value="Mitochondrial import inner membrane translocase subunit tim13 like domains"/>
    <property type="match status" value="1"/>
</dbReference>
<keyword evidence="1" id="KW-0143">Chaperone</keyword>
<keyword evidence="1" id="KW-0811">Translocation</keyword>
<dbReference type="EMBL" id="BRXW01000089">
    <property type="protein sequence ID" value="GMI05671.1"/>
    <property type="molecule type" value="Genomic_DNA"/>
</dbReference>
<keyword evidence="1" id="KW-0472">Membrane</keyword>
<keyword evidence="5" id="KW-1185">Reference proteome</keyword>
<proteinExistence type="inferred from homology"/>
<keyword evidence="1" id="KW-0653">Protein transport</keyword>
<comment type="subcellular location">
    <subcellularLocation>
        <location evidence="1">Mitochondrion inner membrane</location>
        <topology evidence="1">Peripheral membrane protein</topology>
        <orientation evidence="1">Intermembrane side</orientation>
    </subcellularLocation>
</comment>
<comment type="similarity">
    <text evidence="1">Belongs to the small Tim family.</text>
</comment>
<feature type="region of interest" description="Disordered" evidence="2">
    <location>
        <begin position="1"/>
        <end position="41"/>
    </location>
</feature>
<dbReference type="AlphaFoldDB" id="A0A9W7CJC6"/>
<dbReference type="GO" id="GO:0005743">
    <property type="term" value="C:mitochondrial inner membrane"/>
    <property type="evidence" value="ECO:0007669"/>
    <property type="project" value="UniProtKB-SubCell"/>
</dbReference>
<evidence type="ECO:0000256" key="1">
    <source>
        <dbReference type="RuleBase" id="RU367043"/>
    </source>
</evidence>
<protein>
    <recommendedName>
        <fullName evidence="1">Mitochondrial import inner membrane translocase subunit</fullName>
    </recommendedName>
</protein>
<dbReference type="OrthoDB" id="344165at2759"/>
<comment type="subunit">
    <text evidence="1">Heterohexamer.</text>
</comment>
<keyword evidence="1" id="KW-0496">Mitochondrion</keyword>
<keyword evidence="1" id="KW-0813">Transport</keyword>
<dbReference type="GO" id="GO:0015031">
    <property type="term" value="P:protein transport"/>
    <property type="evidence" value="ECO:0007669"/>
    <property type="project" value="UniProtKB-KW"/>
</dbReference>
<evidence type="ECO:0000256" key="2">
    <source>
        <dbReference type="SAM" id="MobiDB-lite"/>
    </source>
</evidence>
<feature type="compositionally biased region" description="Polar residues" evidence="2">
    <location>
        <begin position="21"/>
        <end position="41"/>
    </location>
</feature>
<comment type="caution">
    <text evidence="4">The sequence shown here is derived from an EMBL/GenBank/DDBJ whole genome shotgun (WGS) entry which is preliminary data.</text>
</comment>
<comment type="domain">
    <text evidence="1">The twin CX3C motif contains 4 conserved Cys residues that form 2 disulfide bonds in the mitochondrial intermembrane space.</text>
</comment>